<dbReference type="PANTHER" id="PTHR42884">
    <property type="entry name" value="PROPROTEIN CONVERTASE SUBTILISIN/KEXIN-RELATED"/>
    <property type="match status" value="1"/>
</dbReference>
<dbReference type="GO" id="GO:0016485">
    <property type="term" value="P:protein processing"/>
    <property type="evidence" value="ECO:0007669"/>
    <property type="project" value="TreeGrafter"/>
</dbReference>
<dbReference type="InterPro" id="IPR036852">
    <property type="entry name" value="Peptidase_S8/S53_dom_sf"/>
</dbReference>
<feature type="active site" description="Charge relay system" evidence="4">
    <location>
        <position position="276"/>
    </location>
</feature>
<keyword evidence="2 4" id="KW-0378">Hydrolase</keyword>
<dbReference type="STRING" id="866536.Belba_1499"/>
<feature type="domain" description="Peptidase S8/S53" evidence="5">
    <location>
        <begin position="240"/>
        <end position="495"/>
    </location>
</feature>
<feature type="domain" description="Secretion system C-terminal sorting" evidence="6">
    <location>
        <begin position="708"/>
        <end position="786"/>
    </location>
</feature>
<name>I3Z4E5_BELBD</name>
<dbReference type="eggNOG" id="COG1404">
    <property type="taxonomic scope" value="Bacteria"/>
</dbReference>
<dbReference type="PROSITE" id="PS00138">
    <property type="entry name" value="SUBTILASE_SER"/>
    <property type="match status" value="1"/>
</dbReference>
<evidence type="ECO:0000259" key="6">
    <source>
        <dbReference type="Pfam" id="PF18962"/>
    </source>
</evidence>
<dbReference type="Gene3D" id="3.40.50.200">
    <property type="entry name" value="Peptidase S8/S53 domain"/>
    <property type="match status" value="1"/>
</dbReference>
<evidence type="ECO:0000256" key="1">
    <source>
        <dbReference type="ARBA" id="ARBA00022670"/>
    </source>
</evidence>
<reference evidence="8" key="1">
    <citation type="submission" date="2012-06" db="EMBL/GenBank/DDBJ databases">
        <title>The complete genome of Belliella baltica DSM 15883.</title>
        <authorList>
            <person name="Lucas S."/>
            <person name="Copeland A."/>
            <person name="Lapidus A."/>
            <person name="Goodwin L."/>
            <person name="Pitluck S."/>
            <person name="Peters L."/>
            <person name="Mikhailova N."/>
            <person name="Davenport K."/>
            <person name="Kyrpides N."/>
            <person name="Mavromatis K."/>
            <person name="Pagani I."/>
            <person name="Ivanova N."/>
            <person name="Ovchinnikova G."/>
            <person name="Zeytun A."/>
            <person name="Detter J.C."/>
            <person name="Han C."/>
            <person name="Land M."/>
            <person name="Hauser L."/>
            <person name="Markowitz V."/>
            <person name="Cheng J.-F."/>
            <person name="Hugenholtz P."/>
            <person name="Woyke T."/>
            <person name="Wu D."/>
            <person name="Tindall B."/>
            <person name="Pomrenke H."/>
            <person name="Brambilla E."/>
            <person name="Klenk H.-P."/>
            <person name="Eisen J.A."/>
        </authorList>
    </citation>
    <scope>NUCLEOTIDE SEQUENCE [LARGE SCALE GENOMIC DNA]</scope>
    <source>
        <strain evidence="8">DSM 15883 / CIP 108006 / LMG 21964 / BA134</strain>
    </source>
</reference>
<dbReference type="SUPFAM" id="SSF52743">
    <property type="entry name" value="Subtilisin-like"/>
    <property type="match status" value="1"/>
</dbReference>
<keyword evidence="1 4" id="KW-0645">Protease</keyword>
<dbReference type="RefSeq" id="WP_014772105.1">
    <property type="nucleotide sequence ID" value="NC_018010.1"/>
</dbReference>
<dbReference type="InterPro" id="IPR023828">
    <property type="entry name" value="Peptidase_S8_Ser-AS"/>
</dbReference>
<evidence type="ECO:0000259" key="5">
    <source>
        <dbReference type="Pfam" id="PF00082"/>
    </source>
</evidence>
<dbReference type="OrthoDB" id="9798386at2"/>
<evidence type="ECO:0000256" key="2">
    <source>
        <dbReference type="ARBA" id="ARBA00022801"/>
    </source>
</evidence>
<dbReference type="AlphaFoldDB" id="I3Z4E5"/>
<dbReference type="InterPro" id="IPR015500">
    <property type="entry name" value="Peptidase_S8_subtilisin-rel"/>
</dbReference>
<gene>
    <name evidence="7" type="ordered locus">Belba_1499</name>
</gene>
<dbReference type="InterPro" id="IPR026444">
    <property type="entry name" value="Secre_tail"/>
</dbReference>
<dbReference type="PRINTS" id="PR00723">
    <property type="entry name" value="SUBTILISIN"/>
</dbReference>
<dbReference type="InterPro" id="IPR022398">
    <property type="entry name" value="Peptidase_S8_His-AS"/>
</dbReference>
<evidence type="ECO:0000256" key="3">
    <source>
        <dbReference type="ARBA" id="ARBA00022825"/>
    </source>
</evidence>
<organism evidence="7 8">
    <name type="scientific">Belliella baltica (strain DSM 15883 / CIP 108006 / LMG 21964 / BA134)</name>
    <dbReference type="NCBI Taxonomy" id="866536"/>
    <lineage>
        <taxon>Bacteria</taxon>
        <taxon>Pseudomonadati</taxon>
        <taxon>Bacteroidota</taxon>
        <taxon>Cytophagia</taxon>
        <taxon>Cytophagales</taxon>
        <taxon>Cyclobacteriaceae</taxon>
        <taxon>Belliella</taxon>
    </lineage>
</organism>
<dbReference type="Proteomes" id="UP000006050">
    <property type="component" value="Chromosome"/>
</dbReference>
<feature type="active site" description="Charge relay system" evidence="4">
    <location>
        <position position="247"/>
    </location>
</feature>
<dbReference type="CDD" id="cd07498">
    <property type="entry name" value="Peptidases_S8_15"/>
    <property type="match status" value="1"/>
</dbReference>
<dbReference type="NCBIfam" id="TIGR04183">
    <property type="entry name" value="Por_Secre_tail"/>
    <property type="match status" value="1"/>
</dbReference>
<evidence type="ECO:0000313" key="8">
    <source>
        <dbReference type="Proteomes" id="UP000006050"/>
    </source>
</evidence>
<accession>I3Z4E5</accession>
<dbReference type="PANTHER" id="PTHR42884:SF14">
    <property type="entry name" value="NEUROENDOCRINE CONVERTASE 1"/>
    <property type="match status" value="1"/>
</dbReference>
<dbReference type="KEGG" id="bbd:Belba_1499"/>
<dbReference type="InterPro" id="IPR034054">
    <property type="entry name" value="Pep_S8_PrcA"/>
</dbReference>
<sequence length="790" mass="87411">MKNLFTFIFTYLVIFSLYGQHYYYYKGVKQPLELMDNKKYILLDKNIDRQSFARLLKIENSQINEFRTTAFSKYLKRNPGIDMEMQWAVVSDLREPELLKRISNSYVAPYFKTENGKEVGLSHLLYVKLFNQNDFSVLDSITQVHNVEILGNNQFMPLWYVLACSEKSDRNALEIANYFFETGLFKSSQPDLMEDNISACVNDLQFNTQWSLLNTGQNGGTAGADIKICPAWEISTGCEDIIVAVLDQGLEPHEDLNNILPLRFNTEVGIPPFGDHGMLVSGILGAERNNSIGIAGISYDSPLMDIANSLMSVPGSRIARADGINWAWENQASVINNSWGSSVIYDVIDEAIENAVINGRNGLGSIVVFATGNDSNNSIGYPSTNPHAIAVGATNRNDQRASFSNYGTGIDVVAPGQDIRTTTLNDGYATVSGTSFAAPQVAGIAALILSVNPSLTQQEVRNIIESTADKVGGYNYTLGAGENSNLTWNNQMGYGRVNAEKAVKAALPTISGPDNLCSTSSYSLQNQPTGSTVSWSVSPTNLFSGATSGTGATVNLSPANSSVSGSATLTFSVTTDCGIVDIEKSIWIGEAAVNWIEFSNSANEFEQWCSSHDGNIFNIYYQMSPDNAQWEARLLRWPSLTVAYTSSQVYTGSGPHQLYHIPPFPTLDNGYYVFQMRNINGCNPSDWVSYYEIEYVDCTEYNEDPFRVYPNPTTDYVTVSKVSHQKLGEEIQRDQTSFEVSLFDVVGQEIISRAAATDEATLDLSKLKKGRYYIHIYYKEAIIRKQIKVE</sequence>
<dbReference type="GO" id="GO:0016020">
    <property type="term" value="C:membrane"/>
    <property type="evidence" value="ECO:0007669"/>
    <property type="project" value="TreeGrafter"/>
</dbReference>
<proteinExistence type="inferred from homology"/>
<dbReference type="PROSITE" id="PS00137">
    <property type="entry name" value="SUBTILASE_HIS"/>
    <property type="match status" value="1"/>
</dbReference>
<dbReference type="InterPro" id="IPR000209">
    <property type="entry name" value="Peptidase_S8/S53_dom"/>
</dbReference>
<feature type="active site" description="Charge relay system" evidence="4">
    <location>
        <position position="435"/>
    </location>
</feature>
<comment type="similarity">
    <text evidence="4">Belongs to the peptidase S8 family.</text>
</comment>
<keyword evidence="8" id="KW-1185">Reference proteome</keyword>
<dbReference type="Pfam" id="PF00082">
    <property type="entry name" value="Peptidase_S8"/>
    <property type="match status" value="1"/>
</dbReference>
<dbReference type="PROSITE" id="PS51892">
    <property type="entry name" value="SUBTILASE"/>
    <property type="match status" value="1"/>
</dbReference>
<dbReference type="EMBL" id="CP003281">
    <property type="protein sequence ID" value="AFL84113.1"/>
    <property type="molecule type" value="Genomic_DNA"/>
</dbReference>
<dbReference type="Pfam" id="PF18962">
    <property type="entry name" value="Por_Secre_tail"/>
    <property type="match status" value="1"/>
</dbReference>
<dbReference type="GO" id="GO:0004252">
    <property type="term" value="F:serine-type endopeptidase activity"/>
    <property type="evidence" value="ECO:0007669"/>
    <property type="project" value="UniProtKB-UniRule"/>
</dbReference>
<evidence type="ECO:0000313" key="7">
    <source>
        <dbReference type="EMBL" id="AFL84113.1"/>
    </source>
</evidence>
<protein>
    <submittedName>
        <fullName evidence="7">Subtilisin-like serine protease</fullName>
    </submittedName>
</protein>
<dbReference type="HOGENOM" id="CLU_011263_10_0_10"/>
<evidence type="ECO:0000256" key="4">
    <source>
        <dbReference type="PROSITE-ProRule" id="PRU01240"/>
    </source>
</evidence>
<keyword evidence="3 4" id="KW-0720">Serine protease</keyword>